<comment type="subcellular location">
    <subcellularLocation>
        <location evidence="1">Nucleus</location>
    </subcellularLocation>
</comment>
<protein>
    <recommendedName>
        <fullName evidence="10">Chromosome transmission fidelity protein 8</fullName>
    </recommendedName>
</protein>
<dbReference type="GO" id="GO:0031390">
    <property type="term" value="C:Ctf18 RFC-like complex"/>
    <property type="evidence" value="ECO:0007669"/>
    <property type="project" value="InterPro"/>
</dbReference>
<dbReference type="GO" id="GO:0006260">
    <property type="term" value="P:DNA replication"/>
    <property type="evidence" value="ECO:0007669"/>
    <property type="project" value="UniProtKB-KW"/>
</dbReference>
<keyword evidence="4" id="KW-0539">Nucleus</keyword>
<evidence type="ECO:0000256" key="5">
    <source>
        <dbReference type="ARBA" id="ARBA00023306"/>
    </source>
</evidence>
<evidence type="ECO:0000313" key="8">
    <source>
        <dbReference type="EMBL" id="KAG0312236.1"/>
    </source>
</evidence>
<keyword evidence="3" id="KW-0238">DNA-binding</keyword>
<comment type="similarity">
    <text evidence="6">Belongs to the CTF8 family.</text>
</comment>
<dbReference type="EMBL" id="JAAAIP010000831">
    <property type="protein sequence ID" value="KAG0312236.1"/>
    <property type="molecule type" value="Genomic_DNA"/>
</dbReference>
<accession>A0A9P6R8U4</accession>
<feature type="compositionally biased region" description="Polar residues" evidence="7">
    <location>
        <begin position="84"/>
        <end position="101"/>
    </location>
</feature>
<dbReference type="InterPro" id="IPR018607">
    <property type="entry name" value="Ctf8"/>
</dbReference>
<dbReference type="PANTHER" id="PTHR28605">
    <property type="entry name" value="CTF8, CHROMOSOME TRANSMISSION FIDELITY FACTOR 8 HOMOLOG (S. CEREVISIAE)"/>
    <property type="match status" value="1"/>
</dbReference>
<reference evidence="8" key="1">
    <citation type="journal article" date="2020" name="Fungal Divers.">
        <title>Resolving the Mortierellaceae phylogeny through synthesis of multi-gene phylogenetics and phylogenomics.</title>
        <authorList>
            <person name="Vandepol N."/>
            <person name="Liber J."/>
            <person name="Desiro A."/>
            <person name="Na H."/>
            <person name="Kennedy M."/>
            <person name="Barry K."/>
            <person name="Grigoriev I.V."/>
            <person name="Miller A.N."/>
            <person name="O'Donnell K."/>
            <person name="Stajich J.E."/>
            <person name="Bonito G."/>
        </authorList>
    </citation>
    <scope>NUCLEOTIDE SEQUENCE</scope>
    <source>
        <strain evidence="8">REB-010B</strain>
    </source>
</reference>
<organism evidence="8 9">
    <name type="scientific">Dissophora globulifera</name>
    <dbReference type="NCBI Taxonomy" id="979702"/>
    <lineage>
        <taxon>Eukaryota</taxon>
        <taxon>Fungi</taxon>
        <taxon>Fungi incertae sedis</taxon>
        <taxon>Mucoromycota</taxon>
        <taxon>Mortierellomycotina</taxon>
        <taxon>Mortierellomycetes</taxon>
        <taxon>Mortierellales</taxon>
        <taxon>Mortierellaceae</taxon>
        <taxon>Dissophora</taxon>
    </lineage>
</organism>
<evidence type="ECO:0000256" key="2">
    <source>
        <dbReference type="ARBA" id="ARBA00022705"/>
    </source>
</evidence>
<gene>
    <name evidence="8" type="ORF">BGZ99_009646</name>
</gene>
<dbReference type="Pfam" id="PF09696">
    <property type="entry name" value="Ctf8"/>
    <property type="match status" value="1"/>
</dbReference>
<feature type="region of interest" description="Disordered" evidence="7">
    <location>
        <begin position="84"/>
        <end position="142"/>
    </location>
</feature>
<proteinExistence type="inferred from homology"/>
<comment type="caution">
    <text evidence="8">The sequence shown here is derived from an EMBL/GenBank/DDBJ whole genome shotgun (WGS) entry which is preliminary data.</text>
</comment>
<name>A0A9P6R8U4_9FUNG</name>
<evidence type="ECO:0000256" key="3">
    <source>
        <dbReference type="ARBA" id="ARBA00023125"/>
    </source>
</evidence>
<dbReference type="PANTHER" id="PTHR28605:SF1">
    <property type="entry name" value="CHROMOSOME TRANSMISSION FIDELITY FACTOR 8"/>
    <property type="match status" value="1"/>
</dbReference>
<keyword evidence="9" id="KW-1185">Reference proteome</keyword>
<dbReference type="GO" id="GO:0007064">
    <property type="term" value="P:mitotic sister chromatid cohesion"/>
    <property type="evidence" value="ECO:0007669"/>
    <property type="project" value="InterPro"/>
</dbReference>
<evidence type="ECO:0000313" key="9">
    <source>
        <dbReference type="Proteomes" id="UP000738325"/>
    </source>
</evidence>
<evidence type="ECO:0000256" key="6">
    <source>
        <dbReference type="ARBA" id="ARBA00038447"/>
    </source>
</evidence>
<dbReference type="Proteomes" id="UP000738325">
    <property type="component" value="Unassembled WGS sequence"/>
</dbReference>
<evidence type="ECO:0000256" key="1">
    <source>
        <dbReference type="ARBA" id="ARBA00004123"/>
    </source>
</evidence>
<feature type="compositionally biased region" description="Basic and acidic residues" evidence="7">
    <location>
        <begin position="110"/>
        <end position="119"/>
    </location>
</feature>
<dbReference type="OrthoDB" id="121932at2759"/>
<keyword evidence="2" id="KW-0235">DNA replication</keyword>
<dbReference type="GO" id="GO:0003677">
    <property type="term" value="F:DNA binding"/>
    <property type="evidence" value="ECO:0007669"/>
    <property type="project" value="UniProtKB-KW"/>
</dbReference>
<evidence type="ECO:0008006" key="10">
    <source>
        <dbReference type="Google" id="ProtNLM"/>
    </source>
</evidence>
<keyword evidence="5" id="KW-0131">Cell cycle</keyword>
<evidence type="ECO:0000256" key="4">
    <source>
        <dbReference type="ARBA" id="ARBA00023242"/>
    </source>
</evidence>
<sequence length="211" mass="22696">MVLITIPTAISRDAVVTSFARIDTDSTVMLEFQGVIEMDGATWASNHLGQLSILDGGVKAQLVIGNHRLDGKVTKLDKPLLLIQKQQKSQDPQTKPSSTTHGKGIDYAMDVDHRSERRSSYSSLPPSSPGRFDQDDTMTSATWSDHPAATAAAAAAPGALDSTDATAIAGSEETVQYDTVAIIRQKILFNTMPVPIIHTDRRGLTVIKRGV</sequence>
<dbReference type="AlphaFoldDB" id="A0A9P6R8U4"/>
<evidence type="ECO:0000256" key="7">
    <source>
        <dbReference type="SAM" id="MobiDB-lite"/>
    </source>
</evidence>